<evidence type="ECO:0000313" key="3">
    <source>
        <dbReference type="Proteomes" id="UP000245934"/>
    </source>
</evidence>
<dbReference type="CDD" id="cd05403">
    <property type="entry name" value="NT_KNTase_like"/>
    <property type="match status" value="1"/>
</dbReference>
<dbReference type="InterPro" id="IPR052548">
    <property type="entry name" value="Type_VII_TA_antitoxin"/>
</dbReference>
<proteinExistence type="predicted"/>
<organism evidence="2 3">
    <name type="scientific">Methanospirillum stamsii</name>
    <dbReference type="NCBI Taxonomy" id="1277351"/>
    <lineage>
        <taxon>Archaea</taxon>
        <taxon>Methanobacteriati</taxon>
        <taxon>Methanobacteriota</taxon>
        <taxon>Stenosarchaea group</taxon>
        <taxon>Methanomicrobia</taxon>
        <taxon>Methanomicrobiales</taxon>
        <taxon>Methanospirillaceae</taxon>
        <taxon>Methanospirillum</taxon>
    </lineage>
</organism>
<dbReference type="PANTHER" id="PTHR33933:SF1">
    <property type="entry name" value="PROTEIN ADENYLYLTRANSFERASE MNTA-RELATED"/>
    <property type="match status" value="1"/>
</dbReference>
<sequence length="131" mass="14644">MKGGFHIFSVEILVISMISREQMVRTDPVVEDAISRYISRVREIFGESICQVLLFGSYARGEAGPESDIDLLVITTDPGWDTEYRLITMGYQIFSETGVMLSVKVRTTGEFDRAGNVSFLRNVKQEGVLVG</sequence>
<dbReference type="GO" id="GO:0016779">
    <property type="term" value="F:nucleotidyltransferase activity"/>
    <property type="evidence" value="ECO:0007669"/>
    <property type="project" value="InterPro"/>
</dbReference>
<dbReference type="InterPro" id="IPR002934">
    <property type="entry name" value="Polymerase_NTP_transf_dom"/>
</dbReference>
<dbReference type="Gene3D" id="3.30.460.10">
    <property type="entry name" value="Beta Polymerase, domain 2"/>
    <property type="match status" value="1"/>
</dbReference>
<dbReference type="Pfam" id="PF01909">
    <property type="entry name" value="NTP_transf_2"/>
    <property type="match status" value="1"/>
</dbReference>
<comment type="caution">
    <text evidence="2">The sequence shown here is derived from an EMBL/GenBank/DDBJ whole genome shotgun (WGS) entry which is preliminary data.</text>
</comment>
<evidence type="ECO:0000313" key="2">
    <source>
        <dbReference type="EMBL" id="PWR73392.1"/>
    </source>
</evidence>
<dbReference type="InterPro" id="IPR043519">
    <property type="entry name" value="NT_sf"/>
</dbReference>
<dbReference type="AlphaFoldDB" id="A0A2V2MZS6"/>
<dbReference type="Proteomes" id="UP000245934">
    <property type="component" value="Unassembled WGS sequence"/>
</dbReference>
<dbReference type="PANTHER" id="PTHR33933">
    <property type="entry name" value="NUCLEOTIDYLTRANSFERASE"/>
    <property type="match status" value="1"/>
</dbReference>
<gene>
    <name evidence="2" type="ORF">DLD82_09055</name>
</gene>
<feature type="domain" description="Polymerase nucleotidyl transferase" evidence="1">
    <location>
        <begin position="36"/>
        <end position="124"/>
    </location>
</feature>
<name>A0A2V2MZS6_9EURY</name>
<accession>A0A2V2MZS6</accession>
<dbReference type="EMBL" id="QGMZ01000018">
    <property type="protein sequence ID" value="PWR73392.1"/>
    <property type="molecule type" value="Genomic_DNA"/>
</dbReference>
<keyword evidence="2" id="KW-0808">Transferase</keyword>
<protein>
    <submittedName>
        <fullName evidence="2">Nucleotidyltransferase domain-containing protein</fullName>
    </submittedName>
</protein>
<keyword evidence="3" id="KW-1185">Reference proteome</keyword>
<reference evidence="2 3" key="1">
    <citation type="submission" date="2018-05" db="EMBL/GenBank/DDBJ databases">
        <title>Draft genome of Methanospirillum stamsii Pt1.</title>
        <authorList>
            <person name="Dueholm M.S."/>
            <person name="Nielsen P.H."/>
            <person name="Bakmann L.F."/>
            <person name="Otzen D.E."/>
        </authorList>
    </citation>
    <scope>NUCLEOTIDE SEQUENCE [LARGE SCALE GENOMIC DNA]</scope>
    <source>
        <strain evidence="2 3">Pt1</strain>
    </source>
</reference>
<evidence type="ECO:0000259" key="1">
    <source>
        <dbReference type="Pfam" id="PF01909"/>
    </source>
</evidence>
<dbReference type="SUPFAM" id="SSF81301">
    <property type="entry name" value="Nucleotidyltransferase"/>
    <property type="match status" value="1"/>
</dbReference>